<dbReference type="HOGENOM" id="CLU_036022_0_0_1"/>
<dbReference type="InParanoid" id="B3RT38"/>
<dbReference type="KEGG" id="tad:TRIADDRAFT_22181"/>
<dbReference type="EMBL" id="DS985243">
    <property type="protein sequence ID" value="EDV27161.1"/>
    <property type="molecule type" value="Genomic_DNA"/>
</dbReference>
<dbReference type="InterPro" id="IPR028288">
    <property type="entry name" value="SCAR/WAVE_fam"/>
</dbReference>
<name>B3RT38_TRIAD</name>
<reference evidence="2 3" key="1">
    <citation type="journal article" date="2008" name="Nature">
        <title>The Trichoplax genome and the nature of placozoans.</title>
        <authorList>
            <person name="Srivastava M."/>
            <person name="Begovic E."/>
            <person name="Chapman J."/>
            <person name="Putnam N.H."/>
            <person name="Hellsten U."/>
            <person name="Kawashima T."/>
            <person name="Kuo A."/>
            <person name="Mitros T."/>
            <person name="Salamov A."/>
            <person name="Carpenter M.L."/>
            <person name="Signorovitch A.Y."/>
            <person name="Moreno M.A."/>
            <person name="Kamm K."/>
            <person name="Grimwood J."/>
            <person name="Schmutz J."/>
            <person name="Shapiro H."/>
            <person name="Grigoriev I.V."/>
            <person name="Buss L.W."/>
            <person name="Schierwater B."/>
            <person name="Dellaporta S.L."/>
            <person name="Rokhsar D.S."/>
        </authorList>
    </citation>
    <scope>NUCLEOTIDE SEQUENCE [LARGE SCALE GENOMIC DNA]</scope>
    <source>
        <strain evidence="2 3">Grell-BS-1999</strain>
    </source>
</reference>
<dbReference type="Gene3D" id="1.20.5.340">
    <property type="match status" value="1"/>
</dbReference>
<evidence type="ECO:0008006" key="4">
    <source>
        <dbReference type="Google" id="ProtNLM"/>
    </source>
</evidence>
<dbReference type="GO" id="GO:0030036">
    <property type="term" value="P:actin cytoskeleton organization"/>
    <property type="evidence" value="ECO:0007669"/>
    <property type="project" value="InterPro"/>
</dbReference>
<dbReference type="AlphaFoldDB" id="B3RT38"/>
<dbReference type="Proteomes" id="UP000009022">
    <property type="component" value="Unassembled WGS sequence"/>
</dbReference>
<keyword evidence="3" id="KW-1185">Reference proteome</keyword>
<dbReference type="GO" id="GO:0005856">
    <property type="term" value="C:cytoskeleton"/>
    <property type="evidence" value="ECO:0007669"/>
    <property type="project" value="UniProtKB-SubCell"/>
</dbReference>
<dbReference type="PhylomeDB" id="B3RT38"/>
<dbReference type="Gene3D" id="6.10.280.150">
    <property type="match status" value="1"/>
</dbReference>
<gene>
    <name evidence="2" type="ORF">TRIADDRAFT_22181</name>
</gene>
<dbReference type="GeneID" id="6751834"/>
<evidence type="ECO:0000313" key="2">
    <source>
        <dbReference type="EMBL" id="EDV27161.1"/>
    </source>
</evidence>
<organism evidence="2 3">
    <name type="scientific">Trichoplax adhaerens</name>
    <name type="common">Trichoplax reptans</name>
    <dbReference type="NCBI Taxonomy" id="10228"/>
    <lineage>
        <taxon>Eukaryota</taxon>
        <taxon>Metazoa</taxon>
        <taxon>Placozoa</taxon>
        <taxon>Uniplacotomia</taxon>
        <taxon>Trichoplacea</taxon>
        <taxon>Trichoplacidae</taxon>
        <taxon>Trichoplax</taxon>
    </lineage>
</organism>
<dbReference type="RefSeq" id="XP_002111157.1">
    <property type="nucleotide sequence ID" value="XM_002111121.1"/>
</dbReference>
<evidence type="ECO:0000313" key="3">
    <source>
        <dbReference type="Proteomes" id="UP000009022"/>
    </source>
</evidence>
<dbReference type="STRING" id="10228.B3RT38"/>
<dbReference type="GO" id="GO:0003779">
    <property type="term" value="F:actin binding"/>
    <property type="evidence" value="ECO:0007669"/>
    <property type="project" value="UniProtKB-KW"/>
</dbReference>
<dbReference type="PANTHER" id="PTHR12902">
    <property type="entry name" value="WASP-1"/>
    <property type="match status" value="1"/>
</dbReference>
<evidence type="ECO:0000256" key="1">
    <source>
        <dbReference type="ARBA" id="ARBA00006993"/>
    </source>
</evidence>
<sequence length="184" mass="21095">MPLIVRAVGPSYVSRRKLDRSIRDELEGVSFNSLVGVLQQLSSLAHHTEELFSELSKEAETIFERTSTLKARVDKLTVVVESLDPNEEQVALASANMRKPFKSTYTSEQQVLSRSNLPTALLKIYDDSKRPPNLRLMNAYRDDNKDAMKFYTDPQYFFDLWAKSVVEETQKRQVYKLTIKDSVG</sequence>
<dbReference type="OrthoDB" id="1060785at2759"/>
<protein>
    <recommendedName>
        <fullName evidence="4">Wiskott-Aldrich syndrome protein family member</fullName>
    </recommendedName>
</protein>
<dbReference type="OMA" id="CVANRTI"/>
<accession>B3RT38</accession>
<dbReference type="PANTHER" id="PTHR12902:SF1">
    <property type="entry name" value="WISKOTT-ALDRICH SYNDROME PROTEIN FAMILY MEMBER"/>
    <property type="match status" value="1"/>
</dbReference>
<dbReference type="CTD" id="6751834"/>
<comment type="similarity">
    <text evidence="1">Belongs to the SCAR/WAVE family.</text>
</comment>
<dbReference type="eggNOG" id="KOG1830">
    <property type="taxonomic scope" value="Eukaryota"/>
</dbReference>
<proteinExistence type="inferred from homology"/>